<evidence type="ECO:0000256" key="2">
    <source>
        <dbReference type="ARBA" id="ARBA00022679"/>
    </source>
</evidence>
<accession>A0AAW1HCV5</accession>
<sequence>MEKSEMGSIPQDSKLEEKSQSSSDTEELGEDEGLLFGLISGVRMVTCFLTILATTLIWTFIMLLLLPWPYERARQGNYFGHVTGKLVVWILGNTVHIEGKEYSEKRAIYVSNHASIIDMFLTMWLTPTGTVSIAKKEIVWYPLIGQLYYLSNHLRIDRSNPNAAIVSLKKAAQAVVRNNLSLILFPEGTRSKNGRLLPFKKGFVHLALQTRLPIVPIVLTGTHKAWRKGSLRVRPVHITVKYLPPIKTDEWTEDKINDYVNMVHDIFVQNLPDSQKPLSSSTNDLGKAAVVS</sequence>
<dbReference type="GO" id="GO:0006654">
    <property type="term" value="P:phosphatidic acid biosynthetic process"/>
    <property type="evidence" value="ECO:0007669"/>
    <property type="project" value="TreeGrafter"/>
</dbReference>
<dbReference type="PANTHER" id="PTHR10434:SF11">
    <property type="entry name" value="1-ACYL-SN-GLYCEROL-3-PHOSPHATE ACYLTRANSFERASE"/>
    <property type="match status" value="1"/>
</dbReference>
<dbReference type="AlphaFoldDB" id="A0AAW1HCV5"/>
<dbReference type="EMBL" id="JBDFQZ010000012">
    <property type="protein sequence ID" value="KAK9673898.1"/>
    <property type="molecule type" value="Genomic_DNA"/>
</dbReference>
<dbReference type="GO" id="GO:0016020">
    <property type="term" value="C:membrane"/>
    <property type="evidence" value="ECO:0007669"/>
    <property type="project" value="InterPro"/>
</dbReference>
<comment type="similarity">
    <text evidence="1 4">Belongs to the 1-acyl-sn-glycerol-3-phosphate acyltransferase family.</text>
</comment>
<evidence type="ECO:0000256" key="4">
    <source>
        <dbReference type="RuleBase" id="RU361267"/>
    </source>
</evidence>
<protein>
    <recommendedName>
        <fullName evidence="4">1-acyl-sn-glycerol-3-phosphate acyltransferase</fullName>
        <ecNumber evidence="4">2.3.1.51</ecNumber>
    </recommendedName>
</protein>
<name>A0AAW1HCV5_SAPOF</name>
<dbReference type="EMBL" id="JBDFQZ010000012">
    <property type="protein sequence ID" value="KAK9673901.1"/>
    <property type="molecule type" value="Genomic_DNA"/>
</dbReference>
<feature type="region of interest" description="Disordered" evidence="5">
    <location>
        <begin position="1"/>
        <end position="28"/>
    </location>
</feature>
<evidence type="ECO:0000259" key="7">
    <source>
        <dbReference type="SMART" id="SM00563"/>
    </source>
</evidence>
<dbReference type="InterPro" id="IPR002123">
    <property type="entry name" value="Plipid/glycerol_acylTrfase"/>
</dbReference>
<keyword evidence="2 4" id="KW-0808">Transferase</keyword>
<keyword evidence="4" id="KW-1208">Phospholipid metabolism</keyword>
<dbReference type="InterPro" id="IPR004552">
    <property type="entry name" value="AGP_acyltrans"/>
</dbReference>
<evidence type="ECO:0000313" key="8">
    <source>
        <dbReference type="EMBL" id="KAK9673900.1"/>
    </source>
</evidence>
<evidence type="ECO:0000256" key="5">
    <source>
        <dbReference type="SAM" id="MobiDB-lite"/>
    </source>
</evidence>
<proteinExistence type="inferred from homology"/>
<feature type="domain" description="Phospholipid/glycerol acyltransferase" evidence="7">
    <location>
        <begin position="107"/>
        <end position="222"/>
    </location>
</feature>
<dbReference type="Proteomes" id="UP001443914">
    <property type="component" value="Unassembled WGS sequence"/>
</dbReference>
<keyword evidence="6" id="KW-0472">Membrane</keyword>
<comment type="caution">
    <text evidence="8">The sequence shown here is derived from an EMBL/GenBank/DDBJ whole genome shotgun (WGS) entry which is preliminary data.</text>
</comment>
<dbReference type="EMBL" id="JBDFQZ010000012">
    <property type="protein sequence ID" value="KAK9673897.1"/>
    <property type="molecule type" value="Genomic_DNA"/>
</dbReference>
<dbReference type="Pfam" id="PF01553">
    <property type="entry name" value="Acyltransferase"/>
    <property type="match status" value="1"/>
</dbReference>
<gene>
    <name evidence="8" type="ORF">RND81_12G197200</name>
</gene>
<keyword evidence="3 4" id="KW-0012">Acyltransferase</keyword>
<keyword evidence="9" id="KW-1185">Reference proteome</keyword>
<keyword evidence="4" id="KW-0443">Lipid metabolism</keyword>
<evidence type="ECO:0000256" key="3">
    <source>
        <dbReference type="ARBA" id="ARBA00023315"/>
    </source>
</evidence>
<keyword evidence="4" id="KW-0594">Phospholipid biosynthesis</keyword>
<dbReference type="EC" id="2.3.1.51" evidence="4"/>
<dbReference type="EMBL" id="JBDFQZ010000012">
    <property type="protein sequence ID" value="KAK9673899.1"/>
    <property type="molecule type" value="Genomic_DNA"/>
</dbReference>
<keyword evidence="4" id="KW-0444">Lipid biosynthesis</keyword>
<comment type="catalytic activity">
    <reaction evidence="4">
        <text>a 1-acyl-sn-glycero-3-phosphate + an acyl-CoA = a 1,2-diacyl-sn-glycero-3-phosphate + CoA</text>
        <dbReference type="Rhea" id="RHEA:19709"/>
        <dbReference type="ChEBI" id="CHEBI:57287"/>
        <dbReference type="ChEBI" id="CHEBI:57970"/>
        <dbReference type="ChEBI" id="CHEBI:58342"/>
        <dbReference type="ChEBI" id="CHEBI:58608"/>
        <dbReference type="EC" id="2.3.1.51"/>
    </reaction>
</comment>
<dbReference type="SMART" id="SM00563">
    <property type="entry name" value="PlsC"/>
    <property type="match status" value="1"/>
</dbReference>
<feature type="transmembrane region" description="Helical" evidence="6">
    <location>
        <begin position="42"/>
        <end position="66"/>
    </location>
</feature>
<evidence type="ECO:0000256" key="1">
    <source>
        <dbReference type="ARBA" id="ARBA00008655"/>
    </source>
</evidence>
<dbReference type="EMBL" id="JBDFQZ010000012">
    <property type="protein sequence ID" value="KAK9673900.1"/>
    <property type="molecule type" value="Genomic_DNA"/>
</dbReference>
<comment type="domain">
    <text evidence="4">The HXXXXD motif is essential for acyltransferase activity and may constitute the binding site for the phosphate moiety of the glycerol-3-phosphate.</text>
</comment>
<organism evidence="8 9">
    <name type="scientific">Saponaria officinalis</name>
    <name type="common">Common soapwort</name>
    <name type="synonym">Lychnis saponaria</name>
    <dbReference type="NCBI Taxonomy" id="3572"/>
    <lineage>
        <taxon>Eukaryota</taxon>
        <taxon>Viridiplantae</taxon>
        <taxon>Streptophyta</taxon>
        <taxon>Embryophyta</taxon>
        <taxon>Tracheophyta</taxon>
        <taxon>Spermatophyta</taxon>
        <taxon>Magnoliopsida</taxon>
        <taxon>eudicotyledons</taxon>
        <taxon>Gunneridae</taxon>
        <taxon>Pentapetalae</taxon>
        <taxon>Caryophyllales</taxon>
        <taxon>Caryophyllaceae</taxon>
        <taxon>Caryophylleae</taxon>
        <taxon>Saponaria</taxon>
    </lineage>
</organism>
<dbReference type="NCBIfam" id="TIGR00530">
    <property type="entry name" value="AGP_acyltrn"/>
    <property type="match status" value="1"/>
</dbReference>
<keyword evidence="6" id="KW-1133">Transmembrane helix</keyword>
<dbReference type="SUPFAM" id="SSF69593">
    <property type="entry name" value="Glycerol-3-phosphate (1)-acyltransferase"/>
    <property type="match status" value="1"/>
</dbReference>
<dbReference type="CDD" id="cd07989">
    <property type="entry name" value="LPLAT_AGPAT-like"/>
    <property type="match status" value="1"/>
</dbReference>
<dbReference type="GO" id="GO:0005783">
    <property type="term" value="C:endoplasmic reticulum"/>
    <property type="evidence" value="ECO:0007669"/>
    <property type="project" value="TreeGrafter"/>
</dbReference>
<reference evidence="8 9" key="1">
    <citation type="submission" date="2024-03" db="EMBL/GenBank/DDBJ databases">
        <title>WGS assembly of Saponaria officinalis var. Norfolk2.</title>
        <authorList>
            <person name="Jenkins J."/>
            <person name="Shu S."/>
            <person name="Grimwood J."/>
            <person name="Barry K."/>
            <person name="Goodstein D."/>
            <person name="Schmutz J."/>
            <person name="Leebens-Mack J."/>
            <person name="Osbourn A."/>
        </authorList>
    </citation>
    <scope>NUCLEOTIDE SEQUENCE [LARGE SCALE GENOMIC DNA]</scope>
    <source>
        <strain evidence="9">cv. Norfolk2</strain>
        <strain evidence="8">JIC</strain>
        <tissue evidence="8">Leaf</tissue>
    </source>
</reference>
<dbReference type="PANTHER" id="PTHR10434">
    <property type="entry name" value="1-ACYL-SN-GLYCEROL-3-PHOSPHATE ACYLTRANSFERASE"/>
    <property type="match status" value="1"/>
</dbReference>
<evidence type="ECO:0000256" key="6">
    <source>
        <dbReference type="SAM" id="Phobius"/>
    </source>
</evidence>
<evidence type="ECO:0000313" key="9">
    <source>
        <dbReference type="Proteomes" id="UP001443914"/>
    </source>
</evidence>
<keyword evidence="6" id="KW-0812">Transmembrane</keyword>
<dbReference type="GO" id="GO:0003841">
    <property type="term" value="F:1-acylglycerol-3-phosphate O-acyltransferase activity"/>
    <property type="evidence" value="ECO:0007669"/>
    <property type="project" value="UniProtKB-UniRule"/>
</dbReference>